<reference evidence="2 3" key="1">
    <citation type="submission" date="2018-03" db="EMBL/GenBank/DDBJ databases">
        <authorList>
            <person name="Keele B.F."/>
        </authorList>
    </citation>
    <scope>NUCLEOTIDE SEQUENCE [LARGE SCALE GENOMIC DNA]</scope>
    <source>
        <strain evidence="2 3">CeCT 8812</strain>
    </source>
</reference>
<dbReference type="EC" id="1.1.1.385" evidence="2"/>
<accession>A0A2R8ADT1</accession>
<gene>
    <name evidence="2" type="primary">bacC_3</name>
    <name evidence="2" type="ORF">POI8812_02743</name>
</gene>
<dbReference type="FunFam" id="3.40.50.720:FF:000084">
    <property type="entry name" value="Short-chain dehydrogenase reductase"/>
    <property type="match status" value="1"/>
</dbReference>
<proteinExistence type="inferred from homology"/>
<dbReference type="AlphaFoldDB" id="A0A2R8ADT1"/>
<dbReference type="InterPro" id="IPR036291">
    <property type="entry name" value="NAD(P)-bd_dom_sf"/>
</dbReference>
<evidence type="ECO:0000313" key="3">
    <source>
        <dbReference type="Proteomes" id="UP000244932"/>
    </source>
</evidence>
<keyword evidence="2" id="KW-0560">Oxidoreductase</keyword>
<protein>
    <submittedName>
        <fullName evidence="2">Dihydroanticapsin 7-dehydrogenase</fullName>
        <ecNumber evidence="2">1.1.1.385</ecNumber>
    </submittedName>
</protein>
<dbReference type="NCBIfam" id="NF005559">
    <property type="entry name" value="PRK07231.1"/>
    <property type="match status" value="1"/>
</dbReference>
<organism evidence="2 3">
    <name type="scientific">Pontivivens insulae</name>
    <dbReference type="NCBI Taxonomy" id="1639689"/>
    <lineage>
        <taxon>Bacteria</taxon>
        <taxon>Pseudomonadati</taxon>
        <taxon>Pseudomonadota</taxon>
        <taxon>Alphaproteobacteria</taxon>
        <taxon>Rhodobacterales</taxon>
        <taxon>Paracoccaceae</taxon>
        <taxon>Pontivivens</taxon>
    </lineage>
</organism>
<dbReference type="InterPro" id="IPR002347">
    <property type="entry name" value="SDR_fam"/>
</dbReference>
<evidence type="ECO:0000313" key="2">
    <source>
        <dbReference type="EMBL" id="SPF30407.1"/>
    </source>
</evidence>
<evidence type="ECO:0000256" key="1">
    <source>
        <dbReference type="ARBA" id="ARBA00006484"/>
    </source>
</evidence>
<comment type="similarity">
    <text evidence="1">Belongs to the short-chain dehydrogenases/reductases (SDR) family.</text>
</comment>
<dbReference type="PRINTS" id="PR00081">
    <property type="entry name" value="GDHRDH"/>
</dbReference>
<sequence>MIYIGDLAAHERSLWMGCPMGSVAGKSVIVTGAASGVGLAIARKFVSEGARVMLADIDDHKLDAEVKALRKDEDRVQQFSCDLREKLSIANLMASTIDHFDRVDILVNAARQVISSDPLDPSSDVFDQLMQQNVKNSLRLSQMVAKKMIAQAEETGETRNVGAIVNVTSIAAQRTLPELLAYSVSCAALDQMTRSLAVALAKDGVRVNGIALGGVMTGHLKDALKEREELREELTAVTPLGRIGDAEEAAEAALFLASDKASFITGQILSVDGGRTNLDPLDSPSS</sequence>
<dbReference type="Gene3D" id="3.40.50.720">
    <property type="entry name" value="NAD(P)-binding Rossmann-like Domain"/>
    <property type="match status" value="1"/>
</dbReference>
<dbReference type="SUPFAM" id="SSF51735">
    <property type="entry name" value="NAD(P)-binding Rossmann-fold domains"/>
    <property type="match status" value="1"/>
</dbReference>
<dbReference type="PANTHER" id="PTHR43975">
    <property type="entry name" value="ZGC:101858"/>
    <property type="match status" value="1"/>
</dbReference>
<dbReference type="GO" id="GO:0016491">
    <property type="term" value="F:oxidoreductase activity"/>
    <property type="evidence" value="ECO:0007669"/>
    <property type="project" value="UniProtKB-KW"/>
</dbReference>
<keyword evidence="3" id="KW-1185">Reference proteome</keyword>
<dbReference type="PANTHER" id="PTHR43975:SF2">
    <property type="entry name" value="EG:BACR7A4.14 PROTEIN-RELATED"/>
    <property type="match status" value="1"/>
</dbReference>
<dbReference type="Proteomes" id="UP000244932">
    <property type="component" value="Unassembled WGS sequence"/>
</dbReference>
<dbReference type="Pfam" id="PF13561">
    <property type="entry name" value="adh_short_C2"/>
    <property type="match status" value="1"/>
</dbReference>
<dbReference type="PRINTS" id="PR00080">
    <property type="entry name" value="SDRFAMILY"/>
</dbReference>
<dbReference type="CDD" id="cd05233">
    <property type="entry name" value="SDR_c"/>
    <property type="match status" value="1"/>
</dbReference>
<dbReference type="EMBL" id="OMKW01000003">
    <property type="protein sequence ID" value="SPF30407.1"/>
    <property type="molecule type" value="Genomic_DNA"/>
</dbReference>
<name>A0A2R8ADT1_9RHOB</name>